<evidence type="ECO:0000313" key="1">
    <source>
        <dbReference type="EMBL" id="OAP87150.1"/>
    </source>
</evidence>
<organism evidence="1 2">
    <name type="scientific">Acidithiobacillus ferrooxidans</name>
    <name type="common">Thiobacillus ferrooxidans</name>
    <dbReference type="NCBI Taxonomy" id="920"/>
    <lineage>
        <taxon>Bacteria</taxon>
        <taxon>Pseudomonadati</taxon>
        <taxon>Pseudomonadota</taxon>
        <taxon>Acidithiobacillia</taxon>
        <taxon>Acidithiobacillales</taxon>
        <taxon>Acidithiobacillaceae</taxon>
        <taxon>Acidithiobacillus</taxon>
    </lineage>
</organism>
<comment type="caution">
    <text evidence="1">The sequence shown here is derived from an EMBL/GenBank/DDBJ whole genome shotgun (WGS) entry which is preliminary data.</text>
</comment>
<proteinExistence type="predicted"/>
<name>A0A179B6V0_ACIFR</name>
<dbReference type="EMBL" id="LVXZ01000295">
    <property type="protein sequence ID" value="OAP87150.1"/>
    <property type="molecule type" value="Genomic_DNA"/>
</dbReference>
<gene>
    <name evidence="1" type="ORF">A4H96_15500</name>
</gene>
<sequence length="120" mass="13044">MDTQISAGDIVKVPFPTDDGRTLPHYGVVVLVESTFGGEVVTVTYGSSKKVSISGHLAHEMVLWEKEDLEAAGLSQPTRFDFKVTARFRPEECAQIGGLRLDDPVTMGKLRRALGAVHGF</sequence>
<dbReference type="Proteomes" id="UP000078302">
    <property type="component" value="Unassembled WGS sequence"/>
</dbReference>
<keyword evidence="2" id="KW-1185">Reference proteome</keyword>
<dbReference type="OrthoDB" id="5297775at2"/>
<accession>A0A179B6V0</accession>
<dbReference type="RefSeq" id="WP_064220399.1">
    <property type="nucleotide sequence ID" value="NZ_LVXZ01000295.1"/>
</dbReference>
<evidence type="ECO:0000313" key="2">
    <source>
        <dbReference type="Proteomes" id="UP000078302"/>
    </source>
</evidence>
<evidence type="ECO:0008006" key="3">
    <source>
        <dbReference type="Google" id="ProtNLM"/>
    </source>
</evidence>
<reference evidence="1 2" key="1">
    <citation type="submission" date="2016-04" db="EMBL/GenBank/DDBJ databases">
        <title>Acidithiobacillus ferrooxidans genome sequencing and assembly.</title>
        <authorList>
            <person name="Zhou Z."/>
        </authorList>
    </citation>
    <scope>NUCLEOTIDE SEQUENCE [LARGE SCALE GENOMIC DNA]</scope>
    <source>
        <strain evidence="1 2">BY0502</strain>
    </source>
</reference>
<dbReference type="AlphaFoldDB" id="A0A179B6V0"/>
<protein>
    <recommendedName>
        <fullName evidence="3">Type II toxin-antitoxin system PemK/MazF family toxin</fullName>
    </recommendedName>
</protein>